<dbReference type="PANTHER" id="PTHR11239">
    <property type="entry name" value="DNA-DIRECTED RNA POLYMERASE"/>
    <property type="match status" value="1"/>
</dbReference>
<gene>
    <name evidence="13" type="ORF">BTN85_1077</name>
</gene>
<reference evidence="13" key="1">
    <citation type="submission" date="2016-12" db="EMBL/GenBank/DDBJ databases">
        <title>Discovery of methanogenic haloarchaea.</title>
        <authorList>
            <person name="Sorokin D.Y."/>
            <person name="Makarova K.S."/>
            <person name="Abbas B."/>
            <person name="Ferrer M."/>
            <person name="Golyshin P.N."/>
        </authorList>
    </citation>
    <scope>NUCLEOTIDE SEQUENCE [LARGE SCALE GENOMIC DNA]</scope>
    <source>
        <strain evidence="13">HMET1</strain>
    </source>
</reference>
<keyword evidence="13" id="KW-0251">Elongation factor</keyword>
<dbReference type="CDD" id="cd10511">
    <property type="entry name" value="Zn-ribbon_TFS"/>
    <property type="match status" value="1"/>
</dbReference>
<feature type="binding site" evidence="9">
    <location>
        <position position="65"/>
    </location>
    <ligand>
        <name>Zn(2+)</name>
        <dbReference type="ChEBI" id="CHEBI:29105"/>
        <label>2</label>
    </ligand>
</feature>
<dbReference type="PROSITE" id="PS00466">
    <property type="entry name" value="ZF_TFIIS_1"/>
    <property type="match status" value="1"/>
</dbReference>
<evidence type="ECO:0000313" key="13">
    <source>
        <dbReference type="EMBL" id="OKY78580.1"/>
    </source>
</evidence>
<feature type="binding site" evidence="9">
    <location>
        <position position="23"/>
    </location>
    <ligand>
        <name>Zn(2+)</name>
        <dbReference type="ChEBI" id="CHEBI:29105"/>
        <label>1</label>
    </ligand>
</feature>
<feature type="binding site" evidence="9">
    <location>
        <position position="62"/>
    </location>
    <ligand>
        <name>Zn(2+)</name>
        <dbReference type="ChEBI" id="CHEBI:29105"/>
        <label>2</label>
    </ligand>
</feature>
<dbReference type="PROSITE" id="PS51133">
    <property type="entry name" value="ZF_TFIIS_2"/>
    <property type="match status" value="1"/>
</dbReference>
<evidence type="ECO:0000256" key="4">
    <source>
        <dbReference type="ARBA" id="ARBA00022833"/>
    </source>
</evidence>
<evidence type="ECO:0000256" key="2">
    <source>
        <dbReference type="ARBA" id="ARBA00022723"/>
    </source>
</evidence>
<dbReference type="AlphaFoldDB" id="A0A1Q6DW18"/>
<protein>
    <recommendedName>
        <fullName evidence="1">Transcription factor S</fullName>
    </recommendedName>
    <alternativeName>
        <fullName evidence="7">Transcription elongation factor IIS/RNA polymerase subunit homolog</fullName>
    </alternativeName>
</protein>
<keyword evidence="2 9" id="KW-0479">Metal-binding</keyword>
<dbReference type="GO" id="GO:0000428">
    <property type="term" value="C:DNA-directed RNA polymerase complex"/>
    <property type="evidence" value="ECO:0007669"/>
    <property type="project" value="UniProtKB-KW"/>
</dbReference>
<feature type="binding site" evidence="9">
    <location>
        <position position="90"/>
    </location>
    <ligand>
        <name>Zn(2+)</name>
        <dbReference type="ChEBI" id="CHEBI:29105"/>
        <label>2</label>
    </ligand>
</feature>
<organism evidence="13 14">
    <name type="scientific">Methanohalarchaeum thermophilum</name>
    <dbReference type="NCBI Taxonomy" id="1903181"/>
    <lineage>
        <taxon>Archaea</taxon>
        <taxon>Methanobacteriati</taxon>
        <taxon>Methanobacteriota</taxon>
        <taxon>Methanonatronarchaeia</taxon>
        <taxon>Methanonatronarchaeales</taxon>
        <taxon>Methanonatronarchaeaceae</taxon>
        <taxon>Candidatus Methanohalarchaeum</taxon>
    </lineage>
</organism>
<evidence type="ECO:0000256" key="10">
    <source>
        <dbReference type="PIRSR" id="PIRSR005586-2"/>
    </source>
</evidence>
<dbReference type="GO" id="GO:0008270">
    <property type="term" value="F:zinc ion binding"/>
    <property type="evidence" value="ECO:0007669"/>
    <property type="project" value="UniProtKB-KW"/>
</dbReference>
<dbReference type="SUPFAM" id="SSF57783">
    <property type="entry name" value="Zinc beta-ribbon"/>
    <property type="match status" value="1"/>
</dbReference>
<dbReference type="InterPro" id="IPR006288">
    <property type="entry name" value="TFS"/>
</dbReference>
<dbReference type="InterPro" id="IPR012164">
    <property type="entry name" value="Rpa12/Rpb9/Rpc10/TFS"/>
</dbReference>
<dbReference type="GO" id="GO:0006355">
    <property type="term" value="P:regulation of DNA-templated transcription"/>
    <property type="evidence" value="ECO:0007669"/>
    <property type="project" value="InterPro"/>
</dbReference>
<evidence type="ECO:0000313" key="14">
    <source>
        <dbReference type="Proteomes" id="UP000185744"/>
    </source>
</evidence>
<feature type="binding site" evidence="9">
    <location>
        <position position="4"/>
    </location>
    <ligand>
        <name>Zn(2+)</name>
        <dbReference type="ChEBI" id="CHEBI:29105"/>
        <label>1</label>
    </ligand>
</feature>
<evidence type="ECO:0000256" key="11">
    <source>
        <dbReference type="RuleBase" id="RU003474"/>
    </source>
</evidence>
<dbReference type="GO" id="GO:0006351">
    <property type="term" value="P:DNA-templated transcription"/>
    <property type="evidence" value="ECO:0007669"/>
    <property type="project" value="InterPro"/>
</dbReference>
<dbReference type="SMART" id="SM00440">
    <property type="entry name" value="ZnF_C2C2"/>
    <property type="match status" value="1"/>
</dbReference>
<dbReference type="Pfam" id="PF01096">
    <property type="entry name" value="Zn_ribbon_TFIIS"/>
    <property type="match status" value="1"/>
</dbReference>
<keyword evidence="13" id="KW-0240">DNA-directed RNA polymerase</keyword>
<evidence type="ECO:0000256" key="6">
    <source>
        <dbReference type="ARBA" id="ARBA00023163"/>
    </source>
</evidence>
<dbReference type="InterPro" id="IPR001222">
    <property type="entry name" value="Znf_TFIIS"/>
</dbReference>
<evidence type="ECO:0000256" key="7">
    <source>
        <dbReference type="ARBA" id="ARBA00032962"/>
    </source>
</evidence>
<evidence type="ECO:0000256" key="1">
    <source>
        <dbReference type="ARBA" id="ARBA00018272"/>
    </source>
</evidence>
<sequence>MEFCPKCGSMMMPEDGYFKCKECDVVVEIKEDYTSTENKVESEIPVIEEKNPNVLPTAEVKCPECGHNKAGWWMRQLRSADESETRFYRCLECGHTWREYD</sequence>
<dbReference type="STRING" id="1903181.BTN85_1077"/>
<dbReference type="PROSITE" id="PS01030">
    <property type="entry name" value="RNA_POL_M_15KD"/>
    <property type="match status" value="1"/>
</dbReference>
<comment type="similarity">
    <text evidence="8 11">Belongs to the archaeal rpoM/eukaryotic RPA12/RPB9/RPC11 RNA polymerase family.</text>
</comment>
<dbReference type="GO" id="GO:0003746">
    <property type="term" value="F:translation elongation factor activity"/>
    <property type="evidence" value="ECO:0007669"/>
    <property type="project" value="UniProtKB-KW"/>
</dbReference>
<dbReference type="PANTHER" id="PTHR11239:SF12">
    <property type="entry name" value="DNA-DIRECTED RNA POLYMERASE III SUBUNIT RPC10"/>
    <property type="match status" value="1"/>
</dbReference>
<dbReference type="SMART" id="SM00661">
    <property type="entry name" value="RPOL9"/>
    <property type="match status" value="1"/>
</dbReference>
<comment type="caution">
    <text evidence="13">The sequence shown here is derived from an EMBL/GenBank/DDBJ whole genome shotgun (WGS) entry which is preliminary data.</text>
</comment>
<evidence type="ECO:0000256" key="3">
    <source>
        <dbReference type="ARBA" id="ARBA00022771"/>
    </source>
</evidence>
<dbReference type="EMBL" id="MSDW01000001">
    <property type="protein sequence ID" value="OKY78580.1"/>
    <property type="molecule type" value="Genomic_DNA"/>
</dbReference>
<keyword evidence="14" id="KW-1185">Reference proteome</keyword>
<keyword evidence="13" id="KW-0648">Protein biosynthesis</keyword>
<dbReference type="Gene3D" id="2.20.25.10">
    <property type="match status" value="1"/>
</dbReference>
<dbReference type="PIRSF" id="PIRSF005586">
    <property type="entry name" value="RNApol_RpoM"/>
    <property type="match status" value="1"/>
</dbReference>
<evidence type="ECO:0000256" key="8">
    <source>
        <dbReference type="PIRNR" id="PIRNR005586"/>
    </source>
</evidence>
<dbReference type="Pfam" id="PF02150">
    <property type="entry name" value="Zn_ribbon_RPB9"/>
    <property type="match status" value="1"/>
</dbReference>
<dbReference type="InterPro" id="IPR001529">
    <property type="entry name" value="Zn_ribbon_RPB9"/>
</dbReference>
<accession>A0A1Q6DW18</accession>
<name>A0A1Q6DW18_METT1</name>
<feature type="zinc finger region" description="C4-type" evidence="10">
    <location>
        <begin position="4"/>
        <end position="23"/>
    </location>
</feature>
<dbReference type="InterPro" id="IPR019761">
    <property type="entry name" value="DNA-dir_RNA_pol-M_15_CS"/>
</dbReference>
<keyword evidence="4 9" id="KW-0862">Zinc</keyword>
<evidence type="ECO:0000256" key="9">
    <source>
        <dbReference type="PIRSR" id="PIRSR005586-1"/>
    </source>
</evidence>
<feature type="domain" description="TFIIS-type" evidence="12">
    <location>
        <begin position="58"/>
        <end position="98"/>
    </location>
</feature>
<keyword evidence="6 8" id="KW-0804">Transcription</keyword>
<dbReference type="Proteomes" id="UP000185744">
    <property type="component" value="Unassembled WGS sequence"/>
</dbReference>
<feature type="binding site" evidence="9">
    <location>
        <position position="20"/>
    </location>
    <ligand>
        <name>Zn(2+)</name>
        <dbReference type="ChEBI" id="CHEBI:29105"/>
        <label>1</label>
    </ligand>
</feature>
<dbReference type="NCBIfam" id="TIGR01384">
    <property type="entry name" value="TFS_arch"/>
    <property type="match status" value="1"/>
</dbReference>
<dbReference type="GO" id="GO:0003899">
    <property type="term" value="F:DNA-directed RNA polymerase activity"/>
    <property type="evidence" value="ECO:0007669"/>
    <property type="project" value="InterPro"/>
</dbReference>
<feature type="binding site" evidence="9">
    <location>
        <position position="7"/>
    </location>
    <ligand>
        <name>Zn(2+)</name>
        <dbReference type="ChEBI" id="CHEBI:29105"/>
        <label>1</label>
    </ligand>
</feature>
<keyword evidence="3 10" id="KW-0863">Zinc-finger</keyword>
<evidence type="ECO:0000256" key="5">
    <source>
        <dbReference type="ARBA" id="ARBA00023015"/>
    </source>
</evidence>
<feature type="binding site" evidence="9">
    <location>
        <position position="93"/>
    </location>
    <ligand>
        <name>Zn(2+)</name>
        <dbReference type="ChEBI" id="CHEBI:29105"/>
        <label>2</label>
    </ligand>
</feature>
<evidence type="ECO:0000259" key="12">
    <source>
        <dbReference type="PROSITE" id="PS51133"/>
    </source>
</evidence>
<keyword evidence="5" id="KW-0805">Transcription regulation</keyword>
<dbReference type="InParanoid" id="A0A1Q6DW18"/>
<dbReference type="GO" id="GO:0003676">
    <property type="term" value="F:nucleic acid binding"/>
    <property type="evidence" value="ECO:0007669"/>
    <property type="project" value="InterPro"/>
</dbReference>
<dbReference type="FunCoup" id="A0A1Q6DW18">
    <property type="interactions" value="92"/>
</dbReference>
<proteinExistence type="inferred from homology"/>